<evidence type="ECO:0000256" key="5">
    <source>
        <dbReference type="SAM" id="Phobius"/>
    </source>
</evidence>
<accession>A4S910</accession>
<feature type="non-terminal residue" evidence="6">
    <location>
        <position position="282"/>
    </location>
</feature>
<feature type="transmembrane region" description="Helical" evidence="5">
    <location>
        <begin position="28"/>
        <end position="47"/>
    </location>
</feature>
<feature type="non-terminal residue" evidence="6">
    <location>
        <position position="1"/>
    </location>
</feature>
<dbReference type="GO" id="GO:0016020">
    <property type="term" value="C:membrane"/>
    <property type="evidence" value="ECO:0007669"/>
    <property type="project" value="UniProtKB-SubCell"/>
</dbReference>
<comment type="subcellular location">
    <subcellularLocation>
        <location evidence="1">Membrane</location>
        <topology evidence="1">Multi-pass membrane protein</topology>
    </subcellularLocation>
</comment>
<keyword evidence="4 5" id="KW-0472">Membrane</keyword>
<dbReference type="EMBL" id="CP000596">
    <property type="protein sequence ID" value="ABP00277.1"/>
    <property type="molecule type" value="Genomic_DNA"/>
</dbReference>
<keyword evidence="3 5" id="KW-1133">Transmembrane helix</keyword>
<evidence type="ECO:0000256" key="1">
    <source>
        <dbReference type="ARBA" id="ARBA00004141"/>
    </source>
</evidence>
<sequence length="282" mass="30369">IIVLYCAIGSSLSVLNKVAVTMIPAPNFILFCQFAATTLLLLAAHGLKLVTVEPLTKEIALAFLPLTLSFFALLLAGMEVMQRAPLETFIAVKSLTPVVFSLNEYLFLGRALPTPKSALALVGIVVGAVFYVNLDIFSTATAYAFCALFIVAAVSEGLIAKHTIDKIPLNNWSRSFNINVLSIPLAVVLFALSGESTALMDTTLTSKALGVLTATCFMGLGMSFSTMWIRETLSATSVSVVATCNKFISELVNWMIWDKHTTIEGTYAILAIMTCGIFYEQA</sequence>
<evidence type="ECO:0000256" key="2">
    <source>
        <dbReference type="ARBA" id="ARBA00022692"/>
    </source>
</evidence>
<dbReference type="PANTHER" id="PTHR11132">
    <property type="entry name" value="SOLUTE CARRIER FAMILY 35"/>
    <property type="match status" value="1"/>
</dbReference>
<dbReference type="Proteomes" id="UP000001568">
    <property type="component" value="Chromosome 16"/>
</dbReference>
<feature type="transmembrane region" description="Helical" evidence="5">
    <location>
        <begin position="140"/>
        <end position="160"/>
    </location>
</feature>
<feature type="transmembrane region" description="Helical" evidence="5">
    <location>
        <begin position="117"/>
        <end position="134"/>
    </location>
</feature>
<dbReference type="GeneID" id="5005882"/>
<name>A4S910_OSTLU</name>
<dbReference type="InterPro" id="IPR050186">
    <property type="entry name" value="TPT_transporter"/>
</dbReference>
<dbReference type="AlphaFoldDB" id="A4S910"/>
<dbReference type="Gramene" id="ABP00277">
    <property type="protein sequence ID" value="ABP00277"/>
    <property type="gene ID" value="OSTLU_5957"/>
</dbReference>
<evidence type="ECO:0000313" key="7">
    <source>
        <dbReference type="Proteomes" id="UP000001568"/>
    </source>
</evidence>
<evidence type="ECO:0000313" key="6">
    <source>
        <dbReference type="EMBL" id="ABP00277.1"/>
    </source>
</evidence>
<dbReference type="KEGG" id="olu:OSTLU_5957"/>
<evidence type="ECO:0000256" key="4">
    <source>
        <dbReference type="ARBA" id="ARBA00023136"/>
    </source>
</evidence>
<protein>
    <submittedName>
        <fullName evidence="6">DMT family transporter: GDP-mannose</fullName>
    </submittedName>
</protein>
<proteinExistence type="predicted"/>
<evidence type="ECO:0000256" key="3">
    <source>
        <dbReference type="ARBA" id="ARBA00022989"/>
    </source>
</evidence>
<feature type="transmembrane region" description="Helical" evidence="5">
    <location>
        <begin position="204"/>
        <end position="224"/>
    </location>
</feature>
<keyword evidence="2 5" id="KW-0812">Transmembrane</keyword>
<reference evidence="6 7" key="1">
    <citation type="journal article" date="2007" name="Proc. Natl. Acad. Sci. U.S.A.">
        <title>The tiny eukaryote Ostreococcus provides genomic insights into the paradox of plankton speciation.</title>
        <authorList>
            <person name="Palenik B."/>
            <person name="Grimwood J."/>
            <person name="Aerts A."/>
            <person name="Rouze P."/>
            <person name="Salamov A."/>
            <person name="Putnam N."/>
            <person name="Dupont C."/>
            <person name="Jorgensen R."/>
            <person name="Derelle E."/>
            <person name="Rombauts S."/>
            <person name="Zhou K."/>
            <person name="Otillar R."/>
            <person name="Merchant S.S."/>
            <person name="Podell S."/>
            <person name="Gaasterland T."/>
            <person name="Napoli C."/>
            <person name="Gendler K."/>
            <person name="Manuell A."/>
            <person name="Tai V."/>
            <person name="Vallon O."/>
            <person name="Piganeau G."/>
            <person name="Jancek S."/>
            <person name="Heijde M."/>
            <person name="Jabbari K."/>
            <person name="Bowler C."/>
            <person name="Lohr M."/>
            <person name="Robbens S."/>
            <person name="Werner G."/>
            <person name="Dubchak I."/>
            <person name="Pazour G.J."/>
            <person name="Ren Q."/>
            <person name="Paulsen I."/>
            <person name="Delwiche C."/>
            <person name="Schmutz J."/>
            <person name="Rokhsar D."/>
            <person name="Van de Peer Y."/>
            <person name="Moreau H."/>
            <person name="Grigoriev I.V."/>
        </authorList>
    </citation>
    <scope>NUCLEOTIDE SEQUENCE [LARGE SCALE GENOMIC DNA]</scope>
    <source>
        <strain evidence="6 7">CCE9901</strain>
    </source>
</reference>
<organism evidence="6 7">
    <name type="scientific">Ostreococcus lucimarinus (strain CCE9901)</name>
    <dbReference type="NCBI Taxonomy" id="436017"/>
    <lineage>
        <taxon>Eukaryota</taxon>
        <taxon>Viridiplantae</taxon>
        <taxon>Chlorophyta</taxon>
        <taxon>Mamiellophyceae</taxon>
        <taxon>Mamiellales</taxon>
        <taxon>Bathycoccaceae</taxon>
        <taxon>Ostreococcus</taxon>
    </lineage>
</organism>
<gene>
    <name evidence="6" type="ORF">OSTLU_5957</name>
</gene>
<dbReference type="RefSeq" id="XP_001421983.1">
    <property type="nucleotide sequence ID" value="XM_001421946.1"/>
</dbReference>
<dbReference type="HOGENOM" id="CLU_045047_0_0_1"/>
<dbReference type="OMA" id="TIFRRQP"/>
<dbReference type="OrthoDB" id="417037at2759"/>
<feature type="transmembrane region" description="Helical" evidence="5">
    <location>
        <begin position="59"/>
        <end position="78"/>
    </location>
</feature>
<dbReference type="eggNOG" id="KOG1444">
    <property type="taxonomic scope" value="Eukaryota"/>
</dbReference>
<keyword evidence="7" id="KW-1185">Reference proteome</keyword>
<feature type="transmembrane region" description="Helical" evidence="5">
    <location>
        <begin position="172"/>
        <end position="192"/>
    </location>
</feature>